<reference evidence="1 2" key="1">
    <citation type="journal article" date="2018" name="Aquat. Microb. Ecol.">
        <title>Gammaproteobacterial methanotrophs dominate.</title>
        <authorList>
            <person name="Rissanen A.J."/>
            <person name="Saarenheimo J."/>
            <person name="Tiirola M."/>
            <person name="Peura S."/>
            <person name="Aalto S.L."/>
            <person name="Karvinen A."/>
            <person name="Nykanen H."/>
        </authorList>
    </citation>
    <scope>NUCLEOTIDE SEQUENCE [LARGE SCALE GENOMIC DNA]</scope>
    <source>
        <strain evidence="1">AMbin10</strain>
    </source>
</reference>
<evidence type="ECO:0000313" key="2">
    <source>
        <dbReference type="Proteomes" id="UP000249396"/>
    </source>
</evidence>
<organism evidence="1 2">
    <name type="scientific">Candidatus Methylumidiphilus alinenensis</name>
    <dbReference type="NCBI Taxonomy" id="2202197"/>
    <lineage>
        <taxon>Bacteria</taxon>
        <taxon>Pseudomonadati</taxon>
        <taxon>Pseudomonadota</taxon>
        <taxon>Gammaproteobacteria</taxon>
        <taxon>Methylococcales</taxon>
        <taxon>Candidatus Methylumidiphilus</taxon>
    </lineage>
</organism>
<dbReference type="AlphaFoldDB" id="A0A2W4R299"/>
<name>A0A2W4R299_9GAMM</name>
<dbReference type="Proteomes" id="UP000249396">
    <property type="component" value="Unassembled WGS sequence"/>
</dbReference>
<proteinExistence type="predicted"/>
<evidence type="ECO:0000313" key="1">
    <source>
        <dbReference type="EMBL" id="PZN77643.1"/>
    </source>
</evidence>
<accession>A0A2W4R299</accession>
<dbReference type="EMBL" id="QJPH01000332">
    <property type="protein sequence ID" value="PZN77643.1"/>
    <property type="molecule type" value="Genomic_DNA"/>
</dbReference>
<gene>
    <name evidence="1" type="ORF">DM484_14170</name>
</gene>
<protein>
    <submittedName>
        <fullName evidence="1">Uncharacterized protein</fullName>
    </submittedName>
</protein>
<sequence length="102" mass="11634">MTNINASIIDQRLLGIQEEIRQQAETDLGFNYRRKRMDKATTSKDITSGAAAEAILAVWRYSPHQAKFMTREHFLLVPKLPLGNGFFEAPASRRTTKQELAR</sequence>
<comment type="caution">
    <text evidence="1">The sequence shown here is derived from an EMBL/GenBank/DDBJ whole genome shotgun (WGS) entry which is preliminary data.</text>
</comment>